<feature type="compositionally biased region" description="Basic and acidic residues" evidence="1">
    <location>
        <begin position="615"/>
        <end position="639"/>
    </location>
</feature>
<dbReference type="EMBL" id="CAJNOK010014588">
    <property type="protein sequence ID" value="CAF1207988.1"/>
    <property type="molecule type" value="Genomic_DNA"/>
</dbReference>
<dbReference type="OrthoDB" id="6263678at2759"/>
<dbReference type="Proteomes" id="UP000681722">
    <property type="component" value="Unassembled WGS sequence"/>
</dbReference>
<reference evidence="2" key="1">
    <citation type="submission" date="2021-02" db="EMBL/GenBank/DDBJ databases">
        <authorList>
            <person name="Nowell W R."/>
        </authorList>
    </citation>
    <scope>NUCLEOTIDE SEQUENCE</scope>
</reference>
<name>A0A813X402_9BILA</name>
<keyword evidence="6" id="KW-1185">Reference proteome</keyword>
<dbReference type="EMBL" id="CAJOBA010036122">
    <property type="protein sequence ID" value="CAF4017176.1"/>
    <property type="molecule type" value="Genomic_DNA"/>
</dbReference>
<evidence type="ECO:0000313" key="6">
    <source>
        <dbReference type="Proteomes" id="UP000663829"/>
    </source>
</evidence>
<sequence length="705" mass="80767">RDRAKQELAQLKLTETVLDQFSAETGLNTSRKAQSAKNRRLIQSQPATFRARSRSIESARMSVRSLNIPGDTMNNAERGDNNQQDMNPVILSKLLDGSALSQALTSMTALSKISSARNKKSADILDKHADFFVQPDENVHQPRLVKRNQTNSSLKQNLKFYNPPPKSKQRPQSAQAKLRATNLDKDTLQQKPEDPLTLREQLMKSLELRQSVEAKIKTAKDSNSANFISKRSDATLKRFSLSEQERLKYVKFMREVTDAILRKNLTTENAIEKLFEIHIDRNKTTLDEKRMRELLQALKDDLGVSTLSNGTGVYSSVHKATSYDNDPIEKPPVKDSIYNDNTPLSPYTNGERRRSSYDLNTPLPWQTPSEMHISPKITTETIRRSTMKKSTLNDLVDEDEEYSEPILDGRNLRKTSTVAILDEYNSTPEHVVKHVNHQHPTTDSNNLDTFTIMSSPPPQTKKRLSLQQHQSVSPTVQNCVDNETGIQFSSAEDYNTTKQDSKRNKTPVILEQTSDFTKHNQHADHFFFSETTVEKPFPAEEFIRNDDDQFKFNKTIRRASKPDLHNTSWLADDQLPSKTTVTTVESHNYEPFPNHSVNRFTTDKLDPLNTVKKHSREDAPPPYHEHAQQLDKTVHREESEPAQQHVHPVQRTLSDTSRKHSTAYDSDNFDDSNSQTESDTIQSQKHQKMKTKTYHEQDNEYDEFL</sequence>
<dbReference type="EMBL" id="CAJNOQ010001024">
    <property type="protein sequence ID" value="CAF0861361.1"/>
    <property type="molecule type" value="Genomic_DNA"/>
</dbReference>
<dbReference type="AlphaFoldDB" id="A0A813X402"/>
<gene>
    <name evidence="2" type="ORF">GPM918_LOCUS6606</name>
    <name evidence="3" type="ORF">OVA965_LOCUS24307</name>
    <name evidence="4" type="ORF">SRO942_LOCUS6606</name>
    <name evidence="5" type="ORF">TMI583_LOCUS25027</name>
</gene>
<organism evidence="2 6">
    <name type="scientific">Didymodactylos carnosus</name>
    <dbReference type="NCBI Taxonomy" id="1234261"/>
    <lineage>
        <taxon>Eukaryota</taxon>
        <taxon>Metazoa</taxon>
        <taxon>Spiralia</taxon>
        <taxon>Gnathifera</taxon>
        <taxon>Rotifera</taxon>
        <taxon>Eurotatoria</taxon>
        <taxon>Bdelloidea</taxon>
        <taxon>Philodinida</taxon>
        <taxon>Philodinidae</taxon>
        <taxon>Didymodactylos</taxon>
    </lineage>
</organism>
<dbReference type="PANTHER" id="PTHR14917:SF4">
    <property type="entry name" value="SPERMATOGENESIS-ASSOCIATED 7"/>
    <property type="match status" value="1"/>
</dbReference>
<evidence type="ECO:0000313" key="3">
    <source>
        <dbReference type="EMBL" id="CAF1207988.1"/>
    </source>
</evidence>
<proteinExistence type="predicted"/>
<feature type="region of interest" description="Disordered" evidence="1">
    <location>
        <begin position="144"/>
        <end position="174"/>
    </location>
</feature>
<feature type="compositionally biased region" description="Polar residues" evidence="1">
    <location>
        <begin position="338"/>
        <end position="348"/>
    </location>
</feature>
<accession>A0A813X402</accession>
<dbReference type="GO" id="GO:0000226">
    <property type="term" value="P:microtubule cytoskeleton organization"/>
    <property type="evidence" value="ECO:0007669"/>
    <property type="project" value="TreeGrafter"/>
</dbReference>
<evidence type="ECO:0000313" key="2">
    <source>
        <dbReference type="EMBL" id="CAF0861361.1"/>
    </source>
</evidence>
<feature type="region of interest" description="Disordered" evidence="1">
    <location>
        <begin position="612"/>
        <end position="705"/>
    </location>
</feature>
<dbReference type="Proteomes" id="UP000682733">
    <property type="component" value="Unassembled WGS sequence"/>
</dbReference>
<dbReference type="Pfam" id="PF15244">
    <property type="entry name" value="HSD3"/>
    <property type="match status" value="1"/>
</dbReference>
<dbReference type="Proteomes" id="UP000677228">
    <property type="component" value="Unassembled WGS sequence"/>
</dbReference>
<dbReference type="Proteomes" id="UP000663829">
    <property type="component" value="Unassembled WGS sequence"/>
</dbReference>
<dbReference type="PANTHER" id="PTHR14917">
    <property type="entry name" value="SPERMATOGENESIS-ASSOCIATED PROTEIN 7"/>
    <property type="match status" value="1"/>
</dbReference>
<comment type="caution">
    <text evidence="2">The sequence shown here is derived from an EMBL/GenBank/DDBJ whole genome shotgun (WGS) entry which is preliminary data.</text>
</comment>
<feature type="non-terminal residue" evidence="2">
    <location>
        <position position="705"/>
    </location>
</feature>
<feature type="compositionally biased region" description="Polar residues" evidence="1">
    <location>
        <begin position="27"/>
        <end position="47"/>
    </location>
</feature>
<dbReference type="GO" id="GO:0036064">
    <property type="term" value="C:ciliary basal body"/>
    <property type="evidence" value="ECO:0007669"/>
    <property type="project" value="TreeGrafter"/>
</dbReference>
<evidence type="ECO:0000313" key="4">
    <source>
        <dbReference type="EMBL" id="CAF3649045.1"/>
    </source>
</evidence>
<evidence type="ECO:0000313" key="5">
    <source>
        <dbReference type="EMBL" id="CAF4017176.1"/>
    </source>
</evidence>
<feature type="compositionally biased region" description="Polar residues" evidence="1">
    <location>
        <begin position="671"/>
        <end position="684"/>
    </location>
</feature>
<feature type="region of interest" description="Disordered" evidence="1">
    <location>
        <begin position="324"/>
        <end position="370"/>
    </location>
</feature>
<feature type="region of interest" description="Disordered" evidence="1">
    <location>
        <begin position="27"/>
        <end position="55"/>
    </location>
</feature>
<dbReference type="GO" id="GO:0005930">
    <property type="term" value="C:axoneme"/>
    <property type="evidence" value="ECO:0007669"/>
    <property type="project" value="TreeGrafter"/>
</dbReference>
<dbReference type="InterPro" id="IPR029357">
    <property type="entry name" value="SPATA7"/>
</dbReference>
<dbReference type="EMBL" id="CAJOBC010001024">
    <property type="protein sequence ID" value="CAF3649045.1"/>
    <property type="molecule type" value="Genomic_DNA"/>
</dbReference>
<feature type="compositionally biased region" description="Polar residues" evidence="1">
    <location>
        <begin position="357"/>
        <end position="369"/>
    </location>
</feature>
<protein>
    <recommendedName>
        <fullName evidence="7">Spermatogenesis-associated protein 7</fullName>
    </recommendedName>
</protein>
<evidence type="ECO:0008006" key="7">
    <source>
        <dbReference type="Google" id="ProtNLM"/>
    </source>
</evidence>
<evidence type="ECO:0000256" key="1">
    <source>
        <dbReference type="SAM" id="MobiDB-lite"/>
    </source>
</evidence>
<feature type="compositionally biased region" description="Polar residues" evidence="1">
    <location>
        <begin position="147"/>
        <end position="156"/>
    </location>
</feature>